<dbReference type="AlphaFoldDB" id="A0AAU7YVR0"/>
<evidence type="ECO:0000313" key="2">
    <source>
        <dbReference type="EMBL" id="XCB20664.1"/>
    </source>
</evidence>
<protein>
    <submittedName>
        <fullName evidence="2">DUF3147 family protein</fullName>
    </submittedName>
</protein>
<keyword evidence="1" id="KW-1133">Transmembrane helix</keyword>
<accession>A0AAU7YVR0</accession>
<feature type="transmembrane region" description="Helical" evidence="1">
    <location>
        <begin position="38"/>
        <end position="57"/>
    </location>
</feature>
<keyword evidence="1" id="KW-0472">Membrane</keyword>
<dbReference type="RefSeq" id="WP_353071051.1">
    <property type="nucleotide sequence ID" value="NZ_CP132938.1"/>
</dbReference>
<organism evidence="2">
    <name type="scientific">Tunturiibacter gelidiferens</name>
    <dbReference type="NCBI Taxonomy" id="3069689"/>
    <lineage>
        <taxon>Bacteria</taxon>
        <taxon>Pseudomonadati</taxon>
        <taxon>Acidobacteriota</taxon>
        <taxon>Terriglobia</taxon>
        <taxon>Terriglobales</taxon>
        <taxon>Acidobacteriaceae</taxon>
        <taxon>Tunturiibacter</taxon>
    </lineage>
</organism>
<keyword evidence="1" id="KW-0812">Transmembrane</keyword>
<reference evidence="2" key="1">
    <citation type="submission" date="2023-08" db="EMBL/GenBank/DDBJ databases">
        <authorList>
            <person name="Messyasz A."/>
            <person name="Mannisto M.K."/>
            <person name="Kerkhof L.J."/>
            <person name="Haggblom M."/>
        </authorList>
    </citation>
    <scope>NUCLEOTIDE SEQUENCE</scope>
    <source>
        <strain evidence="2">M8UP39</strain>
    </source>
</reference>
<reference evidence="2" key="2">
    <citation type="journal article" date="2024" name="Environ. Microbiol.">
        <title>Genome analysis and description of Tunturibacter gen. nov. expands the diversity of Terriglobia in tundra soils.</title>
        <authorList>
            <person name="Messyasz A."/>
            <person name="Mannisto M.K."/>
            <person name="Kerkhof L.J."/>
            <person name="Haggblom M.M."/>
        </authorList>
    </citation>
    <scope>NUCLEOTIDE SEQUENCE</scope>
    <source>
        <strain evidence="2">M8UP39</strain>
    </source>
</reference>
<dbReference type="InterPro" id="IPR021493">
    <property type="entry name" value="DUF3147"/>
</dbReference>
<dbReference type="Pfam" id="PF11345">
    <property type="entry name" value="DUF3147"/>
    <property type="match status" value="1"/>
</dbReference>
<gene>
    <name evidence="2" type="ORF">RBB81_13810</name>
</gene>
<proteinExistence type="predicted"/>
<name>A0AAU7YVR0_9BACT</name>
<feature type="transmembrane region" description="Helical" evidence="1">
    <location>
        <begin position="111"/>
        <end position="131"/>
    </location>
</feature>
<feature type="transmembrane region" description="Helical" evidence="1">
    <location>
        <begin position="14"/>
        <end position="32"/>
    </location>
</feature>
<feature type="transmembrane region" description="Helical" evidence="1">
    <location>
        <begin position="78"/>
        <end position="99"/>
    </location>
</feature>
<dbReference type="KEGG" id="tgi:RBB81_13810"/>
<sequence>MDFSSLRETQPHEYIIRFLFGGVCTVSAGLIAKRYGPGIGGLFLAFPAIFPASASLIENHEKKRKAEHGFNGTIRGRLAASIDASGASLGCIGLAMFALTLRMALPGHVALHTLVAASVVWITISSLLWSISRHRIFHKRKKLTDQRRQDV</sequence>
<dbReference type="EMBL" id="CP132938">
    <property type="protein sequence ID" value="XCB20664.1"/>
    <property type="molecule type" value="Genomic_DNA"/>
</dbReference>
<evidence type="ECO:0000256" key="1">
    <source>
        <dbReference type="SAM" id="Phobius"/>
    </source>
</evidence>